<evidence type="ECO:0000313" key="3">
    <source>
        <dbReference type="Proteomes" id="UP001634007"/>
    </source>
</evidence>
<name>A0ABD3JVA9_EUCGL</name>
<comment type="caution">
    <text evidence="2">The sequence shown here is derived from an EMBL/GenBank/DDBJ whole genome shotgun (WGS) entry which is preliminary data.</text>
</comment>
<dbReference type="AlphaFoldDB" id="A0ABD3JVA9"/>
<organism evidence="2 3">
    <name type="scientific">Eucalyptus globulus</name>
    <name type="common">Tasmanian blue gum</name>
    <dbReference type="NCBI Taxonomy" id="34317"/>
    <lineage>
        <taxon>Eukaryota</taxon>
        <taxon>Viridiplantae</taxon>
        <taxon>Streptophyta</taxon>
        <taxon>Embryophyta</taxon>
        <taxon>Tracheophyta</taxon>
        <taxon>Spermatophyta</taxon>
        <taxon>Magnoliopsida</taxon>
        <taxon>eudicotyledons</taxon>
        <taxon>Gunneridae</taxon>
        <taxon>Pentapetalae</taxon>
        <taxon>rosids</taxon>
        <taxon>malvids</taxon>
        <taxon>Myrtales</taxon>
        <taxon>Myrtaceae</taxon>
        <taxon>Myrtoideae</taxon>
        <taxon>Eucalypteae</taxon>
        <taxon>Eucalyptus</taxon>
    </lineage>
</organism>
<sequence length="103" mass="11813">MEPYPNSNSKFPIHRIPYTLRIFIKQLARETEISKGTTKWSSVKRKEIQNPHFDELAGTRARDRDQWSSQFARTPAQARARAEAPRKRPPPPPPQRGFGAASC</sequence>
<evidence type="ECO:0000256" key="1">
    <source>
        <dbReference type="SAM" id="MobiDB-lite"/>
    </source>
</evidence>
<dbReference type="Proteomes" id="UP001634007">
    <property type="component" value="Unassembled WGS sequence"/>
</dbReference>
<gene>
    <name evidence="2" type="ORF">ACJRO7_028679</name>
</gene>
<feature type="region of interest" description="Disordered" evidence="1">
    <location>
        <begin position="51"/>
        <end position="103"/>
    </location>
</feature>
<accession>A0ABD3JVA9</accession>
<proteinExistence type="predicted"/>
<evidence type="ECO:0000313" key="2">
    <source>
        <dbReference type="EMBL" id="KAL3731851.1"/>
    </source>
</evidence>
<protein>
    <submittedName>
        <fullName evidence="2">Uncharacterized protein</fullName>
    </submittedName>
</protein>
<dbReference type="EMBL" id="JBJKBG010000007">
    <property type="protein sequence ID" value="KAL3731851.1"/>
    <property type="molecule type" value="Genomic_DNA"/>
</dbReference>
<feature type="compositionally biased region" description="Basic and acidic residues" evidence="1">
    <location>
        <begin position="51"/>
        <end position="66"/>
    </location>
</feature>
<keyword evidence="3" id="KW-1185">Reference proteome</keyword>
<reference evidence="2 3" key="1">
    <citation type="submission" date="2024-11" db="EMBL/GenBank/DDBJ databases">
        <title>Chromosome-level genome assembly of Eucalyptus globulus Labill. provides insights into its genome evolution.</title>
        <authorList>
            <person name="Li X."/>
        </authorList>
    </citation>
    <scope>NUCLEOTIDE SEQUENCE [LARGE SCALE GENOMIC DNA]</scope>
    <source>
        <strain evidence="2">CL2024</strain>
        <tissue evidence="2">Fresh tender leaves</tissue>
    </source>
</reference>